<comment type="pathway">
    <text evidence="1">Secondary metabolite biosynthesis; hopanoid biosynthesis.</text>
</comment>
<dbReference type="NCBIfam" id="TIGR01787">
    <property type="entry name" value="squalene_cyclas"/>
    <property type="match status" value="1"/>
</dbReference>
<evidence type="ECO:0000259" key="5">
    <source>
        <dbReference type="Pfam" id="PF13243"/>
    </source>
</evidence>
<name>A0ABT9ZU36_9BACI</name>
<dbReference type="InterPro" id="IPR008930">
    <property type="entry name" value="Terpenoid_cyclase/PrenylTrfase"/>
</dbReference>
<comment type="caution">
    <text evidence="7">The sequence shown here is derived from an EMBL/GenBank/DDBJ whole genome shotgun (WGS) entry which is preliminary data.</text>
</comment>
<dbReference type="InterPro" id="IPR018333">
    <property type="entry name" value="Squalene_cyclase"/>
</dbReference>
<organism evidence="7 8">
    <name type="scientific">Evansella vedderi</name>
    <dbReference type="NCBI Taxonomy" id="38282"/>
    <lineage>
        <taxon>Bacteria</taxon>
        <taxon>Bacillati</taxon>
        <taxon>Bacillota</taxon>
        <taxon>Bacilli</taxon>
        <taxon>Bacillales</taxon>
        <taxon>Bacillaceae</taxon>
        <taxon>Evansella</taxon>
    </lineage>
</organism>
<comment type="similarity">
    <text evidence="2">Belongs to the terpene cyclase/mutase family.</text>
</comment>
<dbReference type="InterPro" id="IPR032696">
    <property type="entry name" value="SQ_cyclase_C"/>
</dbReference>
<dbReference type="EMBL" id="JAUSUG010000007">
    <property type="protein sequence ID" value="MDQ0254743.1"/>
    <property type="molecule type" value="Genomic_DNA"/>
</dbReference>
<dbReference type="RefSeq" id="WP_307325110.1">
    <property type="nucleotide sequence ID" value="NZ_JAUSUG010000007.1"/>
</dbReference>
<dbReference type="SFLD" id="SFLDG01016">
    <property type="entry name" value="Prenyltransferase_Like_2"/>
    <property type="match status" value="1"/>
</dbReference>
<dbReference type="PANTHER" id="PTHR11764:SF20">
    <property type="entry name" value="LANOSTEROL SYNTHASE"/>
    <property type="match status" value="1"/>
</dbReference>
<evidence type="ECO:0000256" key="4">
    <source>
        <dbReference type="ARBA" id="ARBA00023235"/>
    </source>
</evidence>
<evidence type="ECO:0000313" key="8">
    <source>
        <dbReference type="Proteomes" id="UP001230005"/>
    </source>
</evidence>
<evidence type="ECO:0000256" key="1">
    <source>
        <dbReference type="ARBA" id="ARBA00004999"/>
    </source>
</evidence>
<dbReference type="Proteomes" id="UP001230005">
    <property type="component" value="Unassembled WGS sequence"/>
</dbReference>
<feature type="domain" description="Squalene cyclase N-terminal" evidence="6">
    <location>
        <begin position="14"/>
        <end position="290"/>
    </location>
</feature>
<evidence type="ECO:0000259" key="6">
    <source>
        <dbReference type="Pfam" id="PF13249"/>
    </source>
</evidence>
<dbReference type="InterPro" id="IPR006400">
    <property type="entry name" value="Hopene-cyclase"/>
</dbReference>
<keyword evidence="7" id="KW-0456">Lyase</keyword>
<sequence length="624" mass="71366">MDINRKVELKINQLIHMFTTKQEEDGAWRYYLEVGPSIDSYMVIFLKSLEIDKPKLIDQLCKRLLSMQASNGSWNVYPDEKGNLEATIEAYYALLYAGYSQKDEPHMKRAKEFIISRGGMENVTMLLTQVFLALTGQLPWSKTLMIPPEFIHLPRWFPIHLFDFSGHARVHFVPIMIASDRNFVLENKNTPELKELFSGAKISHAHSSFHFFYKLLKKGSFIIPFLPKYLNEQAVKRGEKFMLDRIESDGTIYGYATATMLMVYALLSLGYSKHSATIVNALNGLKSFIANLEVGQHIQLTTSTVWDTALIGHALQEAGVPTTHSIIKKTNEYLLSKQHSKLGDWAKKSPRTSPGGWGFSDINTKYPDVDCTVAALQCIKQKSLLSHLYQHSWKRGVDWVFALQNSDGGWPAFERNTDKEILKYIPVEAAESIILDASTPDITGRVLQFLGKDLNLNQNDKRVYKAVQWLKKKQQTNGSWFGRWGITYIHGTSAAVIGLLSVGVKNNNPMIHRAVKWLERKQNNDGGWGESCSSDIHKKFIPLPYSTPIQTAWALEMLVEVHDKPTPEIKRGMRFLLQSFEEDDSRLHYPMGGGLPRSIYFYYHSFNDMWTLLTLAKYRKKFMS</sequence>
<keyword evidence="8" id="KW-1185">Reference proteome</keyword>
<reference evidence="7 8" key="1">
    <citation type="submission" date="2023-07" db="EMBL/GenBank/DDBJ databases">
        <title>Genomic Encyclopedia of Type Strains, Phase IV (KMG-IV): sequencing the most valuable type-strain genomes for metagenomic binning, comparative biology and taxonomic classification.</title>
        <authorList>
            <person name="Goeker M."/>
        </authorList>
    </citation>
    <scope>NUCLEOTIDE SEQUENCE [LARGE SCALE GENOMIC DNA]</scope>
    <source>
        <strain evidence="7 8">DSM 9768</strain>
    </source>
</reference>
<dbReference type="SUPFAM" id="SSF48239">
    <property type="entry name" value="Terpenoid cyclases/Protein prenyltransferases"/>
    <property type="match status" value="2"/>
</dbReference>
<dbReference type="Pfam" id="PF13249">
    <property type="entry name" value="SQHop_cyclase_N"/>
    <property type="match status" value="1"/>
</dbReference>
<dbReference type="InterPro" id="IPR032697">
    <property type="entry name" value="SQ_cyclase_N"/>
</dbReference>
<evidence type="ECO:0000256" key="3">
    <source>
        <dbReference type="ARBA" id="ARBA00022737"/>
    </source>
</evidence>
<dbReference type="Gene3D" id="1.50.10.20">
    <property type="match status" value="2"/>
</dbReference>
<dbReference type="PANTHER" id="PTHR11764">
    <property type="entry name" value="TERPENE CYCLASE/MUTASE FAMILY MEMBER"/>
    <property type="match status" value="1"/>
</dbReference>
<keyword evidence="4" id="KW-0413">Isomerase</keyword>
<protein>
    <submittedName>
        <fullName evidence="7">Sporulenol synthase</fullName>
        <ecNumber evidence="7">4.2.1.137</ecNumber>
    </submittedName>
</protein>
<keyword evidence="3" id="KW-0677">Repeat</keyword>
<gene>
    <name evidence="7" type="ORF">J2S74_002122</name>
</gene>
<feature type="domain" description="Squalene cyclase C-terminal" evidence="5">
    <location>
        <begin position="303"/>
        <end position="620"/>
    </location>
</feature>
<dbReference type="GO" id="GO:0016829">
    <property type="term" value="F:lyase activity"/>
    <property type="evidence" value="ECO:0007669"/>
    <property type="project" value="UniProtKB-KW"/>
</dbReference>
<dbReference type="Pfam" id="PF13243">
    <property type="entry name" value="SQHop_cyclase_C"/>
    <property type="match status" value="1"/>
</dbReference>
<dbReference type="EC" id="4.2.1.137" evidence="7"/>
<evidence type="ECO:0000313" key="7">
    <source>
        <dbReference type="EMBL" id="MDQ0254743.1"/>
    </source>
</evidence>
<evidence type="ECO:0000256" key="2">
    <source>
        <dbReference type="ARBA" id="ARBA00009755"/>
    </source>
</evidence>
<proteinExistence type="inferred from homology"/>
<accession>A0ABT9ZU36</accession>
<dbReference type="NCBIfam" id="TIGR01507">
    <property type="entry name" value="hopene_cyclase"/>
    <property type="match status" value="1"/>
</dbReference>